<comment type="cofactor">
    <cofactor evidence="1">
        <name>Mn(2+)</name>
        <dbReference type="ChEBI" id="CHEBI:29035"/>
    </cofactor>
</comment>
<comment type="subunit">
    <text evidence="3">Homodimer.</text>
</comment>
<sequence>MEIYNRLLQQYGKEANAGLDRFARRIQALAEIGMTSDLGSSRIAYSQEDRQAKELLKAWMKEAGLEVREDPVGNVIGTLLGANPEIPSVMSGSHIDTVPNGGHFDGVVGVLSALEVAQRWSEQGFVPQRSLEVVAFSDEEGSRFHASLTGSHFMTGQLNLDSVKHYQDDEGRSFEQVLQEHGLDATKAEESVRKPEDIYAFIEMHIEQGQVLEKQEIPIGIVNGIAGPAWIDMKWGGRAAHAGATPMGLLRSDALVAASECVMAIEKLPSLHSRTAVATVGKLNVYPNGSNVIPSEVSMVVDVRDIHLDRRDQLLDAIIQEAESIALRRGVQFQSEVNIKVDPTSMDPALMDVVQGAIEKADLPVFNLTSGAGHDAMVIGRQIPTAMIFIRCLEGISHNPLEWASLEDLELGILVLDDTLRQLVHTKA</sequence>
<dbReference type="NCBIfam" id="TIGR01879">
    <property type="entry name" value="hydantase"/>
    <property type="match status" value="1"/>
</dbReference>
<feature type="binding site" evidence="7">
    <location>
        <position position="140"/>
    </location>
    <ligand>
        <name>Zn(2+)</name>
        <dbReference type="ChEBI" id="CHEBI:29105"/>
        <label>2</label>
    </ligand>
</feature>
<dbReference type="PANTHER" id="PTHR32494">
    <property type="entry name" value="ALLANTOATE DEIMINASE-RELATED"/>
    <property type="match status" value="1"/>
</dbReference>
<feature type="binding site" evidence="7">
    <location>
        <position position="205"/>
    </location>
    <ligand>
        <name>Zn(2+)</name>
        <dbReference type="ChEBI" id="CHEBI:29105"/>
        <label>1</label>
    </ligand>
</feature>
<dbReference type="Gene3D" id="3.30.70.360">
    <property type="match status" value="1"/>
</dbReference>
<keyword evidence="4 7" id="KW-0479">Metal-binding</keyword>
<dbReference type="GO" id="GO:0046872">
    <property type="term" value="F:metal ion binding"/>
    <property type="evidence" value="ECO:0007669"/>
    <property type="project" value="UniProtKB-KW"/>
</dbReference>
<dbReference type="Pfam" id="PF07687">
    <property type="entry name" value="M20_dimer"/>
    <property type="match status" value="1"/>
</dbReference>
<dbReference type="Pfam" id="PF01546">
    <property type="entry name" value="Peptidase_M20"/>
    <property type="match status" value="1"/>
</dbReference>
<comment type="similarity">
    <text evidence="2">Belongs to the peptidase M20 family.</text>
</comment>
<organism evidence="9 10">
    <name type="scientific">Cohnella abietis</name>
    <dbReference type="NCBI Taxonomy" id="2507935"/>
    <lineage>
        <taxon>Bacteria</taxon>
        <taxon>Bacillati</taxon>
        <taxon>Bacillota</taxon>
        <taxon>Bacilli</taxon>
        <taxon>Bacillales</taxon>
        <taxon>Paenibacillaceae</taxon>
        <taxon>Cohnella</taxon>
    </lineage>
</organism>
<feature type="binding site" evidence="7">
    <location>
        <position position="105"/>
    </location>
    <ligand>
        <name>Zn(2+)</name>
        <dbReference type="ChEBI" id="CHEBI:29105"/>
        <label>1</label>
    </ligand>
</feature>
<dbReference type="EMBL" id="AP019400">
    <property type="protein sequence ID" value="BBI33302.1"/>
    <property type="molecule type" value="Genomic_DNA"/>
</dbReference>
<dbReference type="GO" id="GO:0016813">
    <property type="term" value="F:hydrolase activity, acting on carbon-nitrogen (but not peptide) bonds, in linear amidines"/>
    <property type="evidence" value="ECO:0007669"/>
    <property type="project" value="InterPro"/>
</dbReference>
<evidence type="ECO:0000259" key="8">
    <source>
        <dbReference type="Pfam" id="PF07687"/>
    </source>
</evidence>
<evidence type="ECO:0000256" key="6">
    <source>
        <dbReference type="ARBA" id="ARBA00023211"/>
    </source>
</evidence>
<dbReference type="PIRSF" id="PIRSF001235">
    <property type="entry name" value="Amidase_carbamoylase"/>
    <property type="match status" value="1"/>
</dbReference>
<keyword evidence="5 9" id="KW-0378">Hydrolase</keyword>
<dbReference type="InterPro" id="IPR011650">
    <property type="entry name" value="Peptidase_M20_dimer"/>
</dbReference>
<evidence type="ECO:0000256" key="1">
    <source>
        <dbReference type="ARBA" id="ARBA00001936"/>
    </source>
</evidence>
<dbReference type="OrthoDB" id="9808195at2"/>
<evidence type="ECO:0000313" key="10">
    <source>
        <dbReference type="Proteomes" id="UP000289856"/>
    </source>
</evidence>
<dbReference type="PANTHER" id="PTHR32494:SF19">
    <property type="entry name" value="ALLANTOATE DEIMINASE-RELATED"/>
    <property type="match status" value="1"/>
</dbReference>
<dbReference type="InterPro" id="IPR036264">
    <property type="entry name" value="Bact_exopeptidase_dim_dom"/>
</dbReference>
<dbReference type="SUPFAM" id="SSF55031">
    <property type="entry name" value="Bacterial exopeptidase dimerisation domain"/>
    <property type="match status" value="1"/>
</dbReference>
<dbReference type="InterPro" id="IPR010158">
    <property type="entry name" value="Amidase_Cbmase"/>
</dbReference>
<protein>
    <submittedName>
        <fullName evidence="9">Zn-dependent hydrolase</fullName>
    </submittedName>
</protein>
<reference evidence="9 10" key="1">
    <citation type="submission" date="2019-01" db="EMBL/GenBank/DDBJ databases">
        <title>Complete genome sequence of Cohnella hallensis HS21 isolated from Korean fir (Abies koreana) rhizospheric soil.</title>
        <authorList>
            <person name="Jiang L."/>
            <person name="Kang S.W."/>
            <person name="Kim S."/>
            <person name="Jung J."/>
            <person name="Kim C.Y."/>
            <person name="Kim D.H."/>
            <person name="Kim S.W."/>
            <person name="Lee J."/>
        </authorList>
    </citation>
    <scope>NUCLEOTIDE SEQUENCE [LARGE SCALE GENOMIC DNA]</scope>
    <source>
        <strain evidence="9 10">HS21</strain>
    </source>
</reference>
<keyword evidence="7" id="KW-0862">Zinc</keyword>
<evidence type="ECO:0000256" key="3">
    <source>
        <dbReference type="ARBA" id="ARBA00011738"/>
    </source>
</evidence>
<comment type="cofactor">
    <cofactor evidence="7">
        <name>Zn(2+)</name>
        <dbReference type="ChEBI" id="CHEBI:29105"/>
    </cofactor>
    <text evidence="7">Binds 2 Zn(2+) ions per subunit.</text>
</comment>
<dbReference type="AlphaFoldDB" id="A0A3T1D5B7"/>
<evidence type="ECO:0000256" key="2">
    <source>
        <dbReference type="ARBA" id="ARBA00006153"/>
    </source>
</evidence>
<evidence type="ECO:0000256" key="5">
    <source>
        <dbReference type="ARBA" id="ARBA00022801"/>
    </source>
</evidence>
<dbReference type="CDD" id="cd03884">
    <property type="entry name" value="M20_bAS"/>
    <property type="match status" value="1"/>
</dbReference>
<keyword evidence="10" id="KW-1185">Reference proteome</keyword>
<gene>
    <name evidence="9" type="ORF">KCTCHS21_27010</name>
</gene>
<evidence type="ECO:0000256" key="7">
    <source>
        <dbReference type="PIRSR" id="PIRSR001235-1"/>
    </source>
</evidence>
<evidence type="ECO:0000256" key="4">
    <source>
        <dbReference type="ARBA" id="ARBA00022723"/>
    </source>
</evidence>
<feature type="binding site" evidence="7">
    <location>
        <position position="94"/>
    </location>
    <ligand>
        <name>Zn(2+)</name>
        <dbReference type="ChEBI" id="CHEBI:29105"/>
        <label>1</label>
    </ligand>
</feature>
<keyword evidence="6" id="KW-0464">Manganese</keyword>
<feature type="binding site" evidence="7">
    <location>
        <position position="398"/>
    </location>
    <ligand>
        <name>Zn(2+)</name>
        <dbReference type="ChEBI" id="CHEBI:29105"/>
        <label>2</label>
    </ligand>
</feature>
<dbReference type="Proteomes" id="UP000289856">
    <property type="component" value="Chromosome"/>
</dbReference>
<evidence type="ECO:0000313" key="9">
    <source>
        <dbReference type="EMBL" id="BBI33302.1"/>
    </source>
</evidence>
<dbReference type="KEGG" id="cohn:KCTCHS21_27010"/>
<dbReference type="NCBIfam" id="NF006771">
    <property type="entry name" value="PRK09290.1-5"/>
    <property type="match status" value="1"/>
</dbReference>
<dbReference type="InterPro" id="IPR002933">
    <property type="entry name" value="Peptidase_M20"/>
</dbReference>
<dbReference type="RefSeq" id="WP_130608783.1">
    <property type="nucleotide sequence ID" value="NZ_AP019400.1"/>
</dbReference>
<accession>A0A3T1D5B7</accession>
<dbReference type="SUPFAM" id="SSF53187">
    <property type="entry name" value="Zn-dependent exopeptidases"/>
    <property type="match status" value="1"/>
</dbReference>
<dbReference type="Gene3D" id="3.40.630.10">
    <property type="entry name" value="Zn peptidases"/>
    <property type="match status" value="1"/>
</dbReference>
<name>A0A3T1D5B7_9BACL</name>
<feature type="domain" description="Peptidase M20 dimerisation" evidence="8">
    <location>
        <begin position="226"/>
        <end position="326"/>
    </location>
</feature>
<feature type="binding site" evidence="7">
    <location>
        <position position="105"/>
    </location>
    <ligand>
        <name>Zn(2+)</name>
        <dbReference type="ChEBI" id="CHEBI:29105"/>
        <label>2</label>
    </ligand>
</feature>
<proteinExistence type="inferred from homology"/>